<accession>A0ABR0BN83</accession>
<dbReference type="PANTHER" id="PTHR45657:SF1">
    <property type="entry name" value="CRAL-TRIO DOMAIN-CONTAINING PROTEIN YKL091C-RELATED"/>
    <property type="match status" value="1"/>
</dbReference>
<keyword evidence="4" id="KW-1185">Reference proteome</keyword>
<dbReference type="InterPro" id="IPR051026">
    <property type="entry name" value="PI/PC_transfer"/>
</dbReference>
<dbReference type="Proteomes" id="UP001287286">
    <property type="component" value="Unassembled WGS sequence"/>
</dbReference>
<dbReference type="InterPro" id="IPR001251">
    <property type="entry name" value="CRAL-TRIO_dom"/>
</dbReference>
<evidence type="ECO:0000313" key="4">
    <source>
        <dbReference type="Proteomes" id="UP001287286"/>
    </source>
</evidence>
<dbReference type="SMART" id="SM00516">
    <property type="entry name" value="SEC14"/>
    <property type="match status" value="1"/>
</dbReference>
<dbReference type="SUPFAM" id="SSF52087">
    <property type="entry name" value="CRAL/TRIO domain"/>
    <property type="match status" value="1"/>
</dbReference>
<feature type="region of interest" description="Disordered" evidence="1">
    <location>
        <begin position="1"/>
        <end position="26"/>
    </location>
</feature>
<dbReference type="SMART" id="SM01100">
    <property type="entry name" value="CRAL_TRIO_N"/>
    <property type="match status" value="1"/>
</dbReference>
<dbReference type="SUPFAM" id="SSF46938">
    <property type="entry name" value="CRAL/TRIO N-terminal domain"/>
    <property type="match status" value="1"/>
</dbReference>
<gene>
    <name evidence="3" type="ORF">Purlil1_10396</name>
</gene>
<dbReference type="PROSITE" id="PS50191">
    <property type="entry name" value="CRAL_TRIO"/>
    <property type="match status" value="1"/>
</dbReference>
<dbReference type="EMBL" id="JAWRVI010000052">
    <property type="protein sequence ID" value="KAK4084213.1"/>
    <property type="molecule type" value="Genomic_DNA"/>
</dbReference>
<name>A0ABR0BN83_PURLI</name>
<feature type="compositionally biased region" description="Basic and acidic residues" evidence="1">
    <location>
        <begin position="524"/>
        <end position="547"/>
    </location>
</feature>
<reference evidence="3 4" key="1">
    <citation type="journal article" date="2024" name="Microbiol. Resour. Announc.">
        <title>Genome annotations for the ascomycete fungi Trichoderma harzianum, Trichoderma aggressivum, and Purpureocillium lilacinum.</title>
        <authorList>
            <person name="Beijen E.P.W."/>
            <person name="Ohm R.A."/>
        </authorList>
    </citation>
    <scope>NUCLEOTIDE SEQUENCE [LARGE SCALE GENOMIC DNA]</scope>
    <source>
        <strain evidence="3 4">CBS 150709</strain>
    </source>
</reference>
<sequence length="567" mass="62476">MDAGKQRRKPCGAALKPASPDASCDQARVSSQFGERWRFWVGNDSPGAADGAGTVRGPWSLSAALARDVTGIGLRGNARAQAAVSNKNASSTQARLAAAPNQRRRDWPDRGAVTCTHPRHTSQEAGRCEGAGRSAEITYPRKYAVLQVNKRGATRGPPSTPPPVILTVTLRFAFVSLIRSSRLPCRRPLVSAPQIRRAYPSPSSRLFLASPRPPVAVPLSHCLNVAHCPPTNAAAMDLDPKYDDYDFPYTAAEKQDGHPGFLTELQIAQVHQLRMMLEAEGYTERLDTLTMLRFLRARKFDVALSKQMFVECEKWRAETKLDETVPTWDYPEKAELAKYYKQFYHKTDKDGRPIYIETLGGIDLTAMYKITSGERMLTNLAVEYERVADPRLPACSRKAGKLLETCCTIMDLKGVTLTKVPSVYSYVRQASVISQNYYPERLGKLYLINAPWGFSTVWSVVKGWLDPVTVAKINILGSGYQSELLKQVPAENLPKEFGGACECEGGCENSDAGPWHDPQWAKPAKWEKNKDDGKTIENKGSEIEKPAADATEAVPAVETGDKQTAAA</sequence>
<dbReference type="Gene3D" id="3.40.525.10">
    <property type="entry name" value="CRAL-TRIO lipid binding domain"/>
    <property type="match status" value="1"/>
</dbReference>
<feature type="region of interest" description="Disordered" evidence="1">
    <location>
        <begin position="512"/>
        <end position="567"/>
    </location>
</feature>
<comment type="caution">
    <text evidence="3">The sequence shown here is derived from an EMBL/GenBank/DDBJ whole genome shotgun (WGS) entry which is preliminary data.</text>
</comment>
<organism evidence="3 4">
    <name type="scientific">Purpureocillium lilacinum</name>
    <name type="common">Paecilomyces lilacinus</name>
    <dbReference type="NCBI Taxonomy" id="33203"/>
    <lineage>
        <taxon>Eukaryota</taxon>
        <taxon>Fungi</taxon>
        <taxon>Dikarya</taxon>
        <taxon>Ascomycota</taxon>
        <taxon>Pezizomycotina</taxon>
        <taxon>Sordariomycetes</taxon>
        <taxon>Hypocreomycetidae</taxon>
        <taxon>Hypocreales</taxon>
        <taxon>Ophiocordycipitaceae</taxon>
        <taxon>Purpureocillium</taxon>
    </lineage>
</organism>
<feature type="compositionally biased region" description="Basic residues" evidence="1">
    <location>
        <begin position="1"/>
        <end position="10"/>
    </location>
</feature>
<dbReference type="Gene3D" id="1.10.8.20">
    <property type="entry name" value="N-terminal domain of phosphatidylinositol transfer protein sec14p"/>
    <property type="match status" value="1"/>
</dbReference>
<dbReference type="Pfam" id="PF00650">
    <property type="entry name" value="CRAL_TRIO"/>
    <property type="match status" value="1"/>
</dbReference>
<dbReference type="InterPro" id="IPR036865">
    <property type="entry name" value="CRAL-TRIO_dom_sf"/>
</dbReference>
<proteinExistence type="predicted"/>
<protein>
    <recommendedName>
        <fullName evidence="2">CRAL-TRIO domain-containing protein</fullName>
    </recommendedName>
</protein>
<evidence type="ECO:0000259" key="2">
    <source>
        <dbReference type="PROSITE" id="PS50191"/>
    </source>
</evidence>
<dbReference type="Pfam" id="PF03765">
    <property type="entry name" value="CRAL_TRIO_N"/>
    <property type="match status" value="1"/>
</dbReference>
<dbReference type="InterPro" id="IPR036273">
    <property type="entry name" value="CRAL/TRIO_N_dom_sf"/>
</dbReference>
<evidence type="ECO:0000256" key="1">
    <source>
        <dbReference type="SAM" id="MobiDB-lite"/>
    </source>
</evidence>
<dbReference type="InterPro" id="IPR011074">
    <property type="entry name" value="CRAL/TRIO_N_dom"/>
</dbReference>
<dbReference type="CDD" id="cd00170">
    <property type="entry name" value="SEC14"/>
    <property type="match status" value="1"/>
</dbReference>
<dbReference type="PANTHER" id="PTHR45657">
    <property type="entry name" value="CRAL-TRIO DOMAIN-CONTAINING PROTEIN YKL091C-RELATED"/>
    <property type="match status" value="1"/>
</dbReference>
<evidence type="ECO:0000313" key="3">
    <source>
        <dbReference type="EMBL" id="KAK4084213.1"/>
    </source>
</evidence>
<feature type="domain" description="CRAL-TRIO" evidence="2">
    <location>
        <begin position="332"/>
        <end position="505"/>
    </location>
</feature>
<dbReference type="PRINTS" id="PR00180">
    <property type="entry name" value="CRETINALDHBP"/>
</dbReference>